<proteinExistence type="predicted"/>
<accession>A0ABT3CYF1</accession>
<dbReference type="RefSeq" id="WP_264139624.1">
    <property type="nucleotide sequence ID" value="NZ_JAOYOD010000001.1"/>
</dbReference>
<keyword evidence="2" id="KW-1185">Reference proteome</keyword>
<comment type="caution">
    <text evidence="1">The sequence shown here is derived from an EMBL/GenBank/DDBJ whole genome shotgun (WGS) entry which is preliminary data.</text>
</comment>
<dbReference type="InterPro" id="IPR021295">
    <property type="entry name" value="DUF2867"/>
</dbReference>
<evidence type="ECO:0000313" key="1">
    <source>
        <dbReference type="EMBL" id="MCV9388730.1"/>
    </source>
</evidence>
<sequence>METTHLPRIDFKDNFTVTNHIDSLSDIAKSIFGTGPKWIVQLLKLRNKIVGPLGLKTGEAPDLTKDLKVGSTLGLFKVFQISDEQIIMGEDDNHLNFRVQISNKGTAENNIHVTTTVEINNWLGKIYFTFIRPIHPIVVKSLLKNVDKPKVVSA</sequence>
<name>A0ABT3CYF1_9BACT</name>
<dbReference type="Pfam" id="PF11066">
    <property type="entry name" value="DUF2867"/>
    <property type="match status" value="1"/>
</dbReference>
<dbReference type="EMBL" id="JAOYOD010000001">
    <property type="protein sequence ID" value="MCV9388730.1"/>
    <property type="molecule type" value="Genomic_DNA"/>
</dbReference>
<protein>
    <submittedName>
        <fullName evidence="1">DUF2867 domain-containing protein</fullName>
    </submittedName>
</protein>
<reference evidence="1 2" key="1">
    <citation type="submission" date="2022-10" db="EMBL/GenBank/DDBJ databases">
        <title>Comparative genomics and taxonomic characterization of three novel marine species of genus Reichenbachiella exhibiting antioxidant and polysaccharide degradation activities.</title>
        <authorList>
            <person name="Muhammad N."/>
            <person name="Lee Y.-J."/>
            <person name="Ko J."/>
            <person name="Kim S.-G."/>
        </authorList>
    </citation>
    <scope>NUCLEOTIDE SEQUENCE [LARGE SCALE GENOMIC DNA]</scope>
    <source>
        <strain evidence="1 2">ABR2-5</strain>
    </source>
</reference>
<organism evidence="1 2">
    <name type="scientific">Reichenbachiella ulvae</name>
    <dbReference type="NCBI Taxonomy" id="2980104"/>
    <lineage>
        <taxon>Bacteria</taxon>
        <taxon>Pseudomonadati</taxon>
        <taxon>Bacteroidota</taxon>
        <taxon>Cytophagia</taxon>
        <taxon>Cytophagales</taxon>
        <taxon>Reichenbachiellaceae</taxon>
        <taxon>Reichenbachiella</taxon>
    </lineage>
</organism>
<gene>
    <name evidence="1" type="ORF">N7U62_18760</name>
</gene>
<dbReference type="Proteomes" id="UP001300692">
    <property type="component" value="Unassembled WGS sequence"/>
</dbReference>
<evidence type="ECO:0000313" key="2">
    <source>
        <dbReference type="Proteomes" id="UP001300692"/>
    </source>
</evidence>